<protein>
    <submittedName>
        <fullName evidence="1">Uncharacterized protein</fullName>
    </submittedName>
</protein>
<dbReference type="KEGG" id="bsed:DN745_09645"/>
<evidence type="ECO:0000313" key="1">
    <source>
        <dbReference type="EMBL" id="AWV89585.1"/>
    </source>
</evidence>
<reference evidence="1 2" key="1">
    <citation type="submission" date="2018-06" db="EMBL/GenBank/DDBJ databases">
        <title>Lujinxingia sediminis gen. nov. sp. nov., a new facultative anaerobic member of the class Deltaproteobacteria, and proposal of Lujinxingaceae fam. nov.</title>
        <authorList>
            <person name="Guo L.-Y."/>
            <person name="Li C.-M."/>
            <person name="Wang S."/>
            <person name="Du Z.-J."/>
        </authorList>
    </citation>
    <scope>NUCLEOTIDE SEQUENCE [LARGE SCALE GENOMIC DNA]</scope>
    <source>
        <strain evidence="1 2">FA350</strain>
    </source>
</reference>
<sequence length="302" mass="33598">MQNARIGAQEQAIKAATPKVKYNFPPLPEQRLARAEKAFRDGEYPLLRPLLEPTLTPNSQFDRAEQANQARILLAVGLYFEAQQVTGAGPRKELLDAASLQLLELLRGDPFYTLNPMIYPASVVELFETVQVEHSAELDALRAKLREDSSPDSQGLETVYIEREVDRFSYAVNFLPFGLGQMQNDEPVQGTLFASAQVLSLALNIGSYWRVEDLRSDIDGKYEAGRGNSAEQARNWQRMQYVGLAAFVGLYAWSVIDALVDYKPYQVRIRTLDAPPPELSSGANGAEGAELKIGWNGIGFAW</sequence>
<dbReference type="OrthoDB" id="5380391at2"/>
<gene>
    <name evidence="1" type="ORF">DN745_09645</name>
</gene>
<organism evidence="1 2">
    <name type="scientific">Bradymonas sediminis</name>
    <dbReference type="NCBI Taxonomy" id="1548548"/>
    <lineage>
        <taxon>Bacteria</taxon>
        <taxon>Deltaproteobacteria</taxon>
        <taxon>Bradymonadales</taxon>
        <taxon>Bradymonadaceae</taxon>
        <taxon>Bradymonas</taxon>
    </lineage>
</organism>
<keyword evidence="2" id="KW-1185">Reference proteome</keyword>
<evidence type="ECO:0000313" key="2">
    <source>
        <dbReference type="Proteomes" id="UP000249799"/>
    </source>
</evidence>
<dbReference type="Proteomes" id="UP000249799">
    <property type="component" value="Chromosome"/>
</dbReference>
<dbReference type="EMBL" id="CP030032">
    <property type="protein sequence ID" value="AWV89585.1"/>
    <property type="molecule type" value="Genomic_DNA"/>
</dbReference>
<accession>A0A2Z4FLA8</accession>
<proteinExistence type="predicted"/>
<name>A0A2Z4FLA8_9DELT</name>
<dbReference type="AlphaFoldDB" id="A0A2Z4FLA8"/>